<name>A0A067PPG7_9AGAM</name>
<comment type="similarity">
    <text evidence="1 3">Belongs to the short-chain dehydrogenases/reductases (SDR) family.</text>
</comment>
<dbReference type="InterPro" id="IPR051911">
    <property type="entry name" value="SDR_oxidoreductase"/>
</dbReference>
<dbReference type="Pfam" id="PF00106">
    <property type="entry name" value="adh_short"/>
    <property type="match status" value="1"/>
</dbReference>
<dbReference type="AlphaFoldDB" id="A0A067PPG7"/>
<evidence type="ECO:0000313" key="4">
    <source>
        <dbReference type="EMBL" id="KDQ56698.1"/>
    </source>
</evidence>
<dbReference type="STRING" id="933084.A0A067PPG7"/>
<dbReference type="Gene3D" id="3.40.50.720">
    <property type="entry name" value="NAD(P)-binding Rossmann-like Domain"/>
    <property type="match status" value="1"/>
</dbReference>
<dbReference type="SUPFAM" id="SSF51735">
    <property type="entry name" value="NAD(P)-binding Rossmann-fold domains"/>
    <property type="match status" value="1"/>
</dbReference>
<dbReference type="EMBL" id="KL197721">
    <property type="protein sequence ID" value="KDQ56698.1"/>
    <property type="molecule type" value="Genomic_DNA"/>
</dbReference>
<evidence type="ECO:0000313" key="5">
    <source>
        <dbReference type="Proteomes" id="UP000027265"/>
    </source>
</evidence>
<dbReference type="HOGENOM" id="CLU_010194_2_9_1"/>
<proteinExistence type="inferred from homology"/>
<dbReference type="InterPro" id="IPR002347">
    <property type="entry name" value="SDR_fam"/>
</dbReference>
<evidence type="ECO:0000256" key="2">
    <source>
        <dbReference type="ARBA" id="ARBA00023002"/>
    </source>
</evidence>
<keyword evidence="5" id="KW-1185">Reference proteome</keyword>
<reference evidence="5" key="1">
    <citation type="journal article" date="2014" name="Proc. Natl. Acad. Sci. U.S.A.">
        <title>Extensive sampling of basidiomycete genomes demonstrates inadequacy of the white-rot/brown-rot paradigm for wood decay fungi.</title>
        <authorList>
            <person name="Riley R."/>
            <person name="Salamov A.A."/>
            <person name="Brown D.W."/>
            <person name="Nagy L.G."/>
            <person name="Floudas D."/>
            <person name="Held B.W."/>
            <person name="Levasseur A."/>
            <person name="Lombard V."/>
            <person name="Morin E."/>
            <person name="Otillar R."/>
            <person name="Lindquist E.A."/>
            <person name="Sun H."/>
            <person name="LaButti K.M."/>
            <person name="Schmutz J."/>
            <person name="Jabbour D."/>
            <person name="Luo H."/>
            <person name="Baker S.E."/>
            <person name="Pisabarro A.G."/>
            <person name="Walton J.D."/>
            <person name="Blanchette R.A."/>
            <person name="Henrissat B."/>
            <person name="Martin F."/>
            <person name="Cullen D."/>
            <person name="Hibbett D.S."/>
            <person name="Grigoriev I.V."/>
        </authorList>
    </citation>
    <scope>NUCLEOTIDE SEQUENCE [LARGE SCALE GENOMIC DNA]</scope>
    <source>
        <strain evidence="5">MUCL 33604</strain>
    </source>
</reference>
<accession>A0A067PPG7</accession>
<dbReference type="Proteomes" id="UP000027265">
    <property type="component" value="Unassembled WGS sequence"/>
</dbReference>
<evidence type="ECO:0000256" key="3">
    <source>
        <dbReference type="RuleBase" id="RU000363"/>
    </source>
</evidence>
<dbReference type="OrthoDB" id="1274115at2759"/>
<dbReference type="FunCoup" id="A0A067PPG7">
    <property type="interactions" value="1"/>
</dbReference>
<evidence type="ECO:0000256" key="1">
    <source>
        <dbReference type="ARBA" id="ARBA00006484"/>
    </source>
</evidence>
<dbReference type="PRINTS" id="PR00081">
    <property type="entry name" value="GDHRDH"/>
</dbReference>
<gene>
    <name evidence="4" type="ORF">JAAARDRAFT_157871</name>
</gene>
<dbReference type="GO" id="GO:0016491">
    <property type="term" value="F:oxidoreductase activity"/>
    <property type="evidence" value="ECO:0007669"/>
    <property type="project" value="UniProtKB-KW"/>
</dbReference>
<dbReference type="InterPro" id="IPR036291">
    <property type="entry name" value="NAD(P)-bd_dom_sf"/>
</dbReference>
<organism evidence="4 5">
    <name type="scientific">Jaapia argillacea MUCL 33604</name>
    <dbReference type="NCBI Taxonomy" id="933084"/>
    <lineage>
        <taxon>Eukaryota</taxon>
        <taxon>Fungi</taxon>
        <taxon>Dikarya</taxon>
        <taxon>Basidiomycota</taxon>
        <taxon>Agaricomycotina</taxon>
        <taxon>Agaricomycetes</taxon>
        <taxon>Agaricomycetidae</taxon>
        <taxon>Jaapiales</taxon>
        <taxon>Jaapiaceae</taxon>
        <taxon>Jaapia</taxon>
    </lineage>
</organism>
<dbReference type="PRINTS" id="PR00080">
    <property type="entry name" value="SDRFAMILY"/>
</dbReference>
<dbReference type="PANTHER" id="PTHR43976">
    <property type="entry name" value="SHORT CHAIN DEHYDROGENASE"/>
    <property type="match status" value="1"/>
</dbReference>
<dbReference type="InParanoid" id="A0A067PPG7"/>
<protein>
    <recommendedName>
        <fullName evidence="6">NAD(P)-binding protein</fullName>
    </recommendedName>
</protein>
<keyword evidence="2" id="KW-0560">Oxidoreductase</keyword>
<sequence>MSQSKQLVWLITGTSSGMGRNLSLAALARGDKVIATARHNSLAKLDDIKAEGAESIGLDVTASLDELKETAKAAVEIYGRVDVLVNNAGYMLVGALEENTPEETLNQFNTNVFGALNVARAFLPYMRERKSGTIVWLGSVGGWQGNPSFGVYCASKHAVRALSQTLNVEISPLGLRSICVELGAFRTAFLSAGSRSSYTPRIDDYKQITTRSTAGVEAFNQKQPGDPKKGVQVIIDLVRGEGVAEGKGKDEIPGVINLGSDCYETVKGVCEGNLKRLEAWKDVSKSTDF</sequence>
<dbReference type="PANTHER" id="PTHR43976:SF16">
    <property type="entry name" value="SHORT-CHAIN DEHYDROGENASE_REDUCTASE FAMILY PROTEIN"/>
    <property type="match status" value="1"/>
</dbReference>
<dbReference type="CDD" id="cd05374">
    <property type="entry name" value="17beta-HSD-like_SDR_c"/>
    <property type="match status" value="1"/>
</dbReference>
<evidence type="ECO:0008006" key="6">
    <source>
        <dbReference type="Google" id="ProtNLM"/>
    </source>
</evidence>